<comment type="caution">
    <text evidence="5">The sequence shown here is derived from an EMBL/GenBank/DDBJ whole genome shotgun (WGS) entry which is preliminary data.</text>
</comment>
<dbReference type="Pfam" id="PF04043">
    <property type="entry name" value="PMEI"/>
    <property type="match status" value="1"/>
</dbReference>
<dbReference type="InterPro" id="IPR035513">
    <property type="entry name" value="Invertase/methylesterase_inhib"/>
</dbReference>
<dbReference type="InParanoid" id="A0A2P5F573"/>
<evidence type="ECO:0000256" key="3">
    <source>
        <dbReference type="SAM" id="SignalP"/>
    </source>
</evidence>
<proteinExistence type="inferred from homology"/>
<dbReference type="SMART" id="SM00856">
    <property type="entry name" value="PMEI"/>
    <property type="match status" value="1"/>
</dbReference>
<dbReference type="CDD" id="cd15798">
    <property type="entry name" value="PMEI-like_3"/>
    <property type="match status" value="1"/>
</dbReference>
<dbReference type="AlphaFoldDB" id="A0A2P5F573"/>
<dbReference type="PANTHER" id="PTHR31080:SF118">
    <property type="entry name" value="PECTINESTERASE INHIBITOR 10"/>
    <property type="match status" value="1"/>
</dbReference>
<reference evidence="6" key="1">
    <citation type="submission" date="2016-06" db="EMBL/GenBank/DDBJ databases">
        <title>Parallel loss of symbiosis genes in relatives of nitrogen-fixing non-legume Parasponia.</title>
        <authorList>
            <person name="Van Velzen R."/>
            <person name="Holmer R."/>
            <person name="Bu F."/>
            <person name="Rutten L."/>
            <person name="Van Zeijl A."/>
            <person name="Liu W."/>
            <person name="Santuari L."/>
            <person name="Cao Q."/>
            <person name="Sharma T."/>
            <person name="Shen D."/>
            <person name="Roswanjaya Y."/>
            <person name="Wardhani T."/>
            <person name="Kalhor M.S."/>
            <person name="Jansen J."/>
            <person name="Van den Hoogen J."/>
            <person name="Gungor B."/>
            <person name="Hartog M."/>
            <person name="Hontelez J."/>
            <person name="Verver J."/>
            <person name="Yang W.-C."/>
            <person name="Schijlen E."/>
            <person name="Repin R."/>
            <person name="Schilthuizen M."/>
            <person name="Schranz E."/>
            <person name="Heidstra R."/>
            <person name="Miyata K."/>
            <person name="Fedorova E."/>
            <person name="Kohlen W."/>
            <person name="Bisseling T."/>
            <person name="Smit S."/>
            <person name="Geurts R."/>
        </authorList>
    </citation>
    <scope>NUCLEOTIDE SEQUENCE [LARGE SCALE GENOMIC DNA]</scope>
    <source>
        <strain evidence="6">cv. RG33-2</strain>
    </source>
</reference>
<evidence type="ECO:0000259" key="4">
    <source>
        <dbReference type="SMART" id="SM00856"/>
    </source>
</evidence>
<feature type="signal peptide" evidence="3">
    <location>
        <begin position="1"/>
        <end position="21"/>
    </location>
</feature>
<protein>
    <submittedName>
        <fullName evidence="5">Pectinesterase inhibitor domain containing protein</fullName>
    </submittedName>
</protein>
<evidence type="ECO:0000313" key="5">
    <source>
        <dbReference type="EMBL" id="PON92942.1"/>
    </source>
</evidence>
<dbReference type="GO" id="GO:0046910">
    <property type="term" value="F:pectinesterase inhibitor activity"/>
    <property type="evidence" value="ECO:0007669"/>
    <property type="project" value="UniProtKB-ARBA"/>
</dbReference>
<keyword evidence="6" id="KW-1185">Reference proteome</keyword>
<dbReference type="OrthoDB" id="1430376at2759"/>
<keyword evidence="1 3" id="KW-0732">Signal</keyword>
<dbReference type="PANTHER" id="PTHR31080">
    <property type="entry name" value="PECTINESTERASE INHIBITOR-LIKE"/>
    <property type="match status" value="1"/>
</dbReference>
<accession>A0A2P5F573</accession>
<organism evidence="5 6">
    <name type="scientific">Trema orientale</name>
    <name type="common">Charcoal tree</name>
    <name type="synonym">Celtis orientalis</name>
    <dbReference type="NCBI Taxonomy" id="63057"/>
    <lineage>
        <taxon>Eukaryota</taxon>
        <taxon>Viridiplantae</taxon>
        <taxon>Streptophyta</taxon>
        <taxon>Embryophyta</taxon>
        <taxon>Tracheophyta</taxon>
        <taxon>Spermatophyta</taxon>
        <taxon>Magnoliopsida</taxon>
        <taxon>eudicotyledons</taxon>
        <taxon>Gunneridae</taxon>
        <taxon>Pentapetalae</taxon>
        <taxon>rosids</taxon>
        <taxon>fabids</taxon>
        <taxon>Rosales</taxon>
        <taxon>Cannabaceae</taxon>
        <taxon>Trema</taxon>
    </lineage>
</organism>
<evidence type="ECO:0000256" key="2">
    <source>
        <dbReference type="ARBA" id="ARBA00038471"/>
    </source>
</evidence>
<dbReference type="InterPro" id="IPR006501">
    <property type="entry name" value="Pectinesterase_inhib_dom"/>
</dbReference>
<feature type="chain" id="PRO_5015188857" evidence="3">
    <location>
        <begin position="22"/>
        <end position="203"/>
    </location>
</feature>
<comment type="similarity">
    <text evidence="2">Belongs to the PMEI family.</text>
</comment>
<feature type="domain" description="Pectinesterase inhibitor" evidence="4">
    <location>
        <begin position="35"/>
        <end position="191"/>
    </location>
</feature>
<evidence type="ECO:0000256" key="1">
    <source>
        <dbReference type="ARBA" id="ARBA00022729"/>
    </source>
</evidence>
<evidence type="ECO:0000313" key="6">
    <source>
        <dbReference type="Proteomes" id="UP000237000"/>
    </source>
</evidence>
<dbReference type="FunCoup" id="A0A2P5F573">
    <property type="interactions" value="1"/>
</dbReference>
<dbReference type="SUPFAM" id="SSF101148">
    <property type="entry name" value="Plant invertase/pectin methylesterase inhibitor"/>
    <property type="match status" value="1"/>
</dbReference>
<dbReference type="STRING" id="63057.A0A2P5F573"/>
<dbReference type="EMBL" id="JXTC01000061">
    <property type="protein sequence ID" value="PON92942.1"/>
    <property type="molecule type" value="Genomic_DNA"/>
</dbReference>
<dbReference type="Gene3D" id="1.20.140.40">
    <property type="entry name" value="Invertase/pectin methylesterase inhibitor family protein"/>
    <property type="match status" value="1"/>
</dbReference>
<name>A0A2P5F573_TREOI</name>
<dbReference type="Proteomes" id="UP000237000">
    <property type="component" value="Unassembled WGS sequence"/>
</dbReference>
<gene>
    <name evidence="5" type="ORF">TorRG33x02_112210</name>
</gene>
<dbReference type="NCBIfam" id="TIGR01614">
    <property type="entry name" value="PME_inhib"/>
    <property type="match status" value="1"/>
</dbReference>
<dbReference type="FunFam" id="1.20.140.40:FF:000005">
    <property type="entry name" value="Pectin methylesterase inhibitor 1"/>
    <property type="match status" value="1"/>
</dbReference>
<sequence>MKVSIFVHVLVALFMVQLCNQMNLSLAKRTLPSQTYVDYIKTSCNVTLYPRLCYKSLSVYAEKIKTDPKLLAYTALNVTLRATNRTSVLINRLSKTQGLRPIEAAAVQDCVEVIGDAVDELQDSICEMGQLGSSDFALQISDIQTWVSAALTDDDTCVDGFAGREMDGRVKDAVRRHVLKVAHLTSNALALVNSYASAQAALP</sequence>
<dbReference type="InterPro" id="IPR051955">
    <property type="entry name" value="PME_Inhibitor"/>
</dbReference>